<organism evidence="1">
    <name type="scientific">marine sediment metagenome</name>
    <dbReference type="NCBI Taxonomy" id="412755"/>
    <lineage>
        <taxon>unclassified sequences</taxon>
        <taxon>metagenomes</taxon>
        <taxon>ecological metagenomes</taxon>
    </lineage>
</organism>
<dbReference type="InterPro" id="IPR025737">
    <property type="entry name" value="FApF"/>
</dbReference>
<accession>A0A0F9YI63</accession>
<evidence type="ECO:0000313" key="1">
    <source>
        <dbReference type="EMBL" id="KKO11952.1"/>
    </source>
</evidence>
<reference evidence="1" key="1">
    <citation type="journal article" date="2015" name="Nature">
        <title>Complex archaea that bridge the gap between prokaryotes and eukaryotes.</title>
        <authorList>
            <person name="Spang A."/>
            <person name="Saw J.H."/>
            <person name="Jorgensen S.L."/>
            <person name="Zaremba-Niedzwiedzka K."/>
            <person name="Martijn J."/>
            <person name="Lind A.E."/>
            <person name="van Eijk R."/>
            <person name="Schleper C."/>
            <person name="Guy L."/>
            <person name="Ettema T.J."/>
        </authorList>
    </citation>
    <scope>NUCLEOTIDE SEQUENCE</scope>
</reference>
<dbReference type="EMBL" id="LAZR01000002">
    <property type="protein sequence ID" value="KKO11952.1"/>
    <property type="molecule type" value="Genomic_DNA"/>
</dbReference>
<sequence length="275" mass="29173">MIAGCHTLTRSVCNRRAAVAALLLSIAPAGHGQTGGAQPSASHTTAIGLFYSRGGYGESRDTRIRYLPLSHEVARGSWRVKATVPVLEVSGPANVLVNVGSLGGFSGSRTSQVSAGGVGDVSVSLTYEVPAWSANAPYIDVSVELKAPTADPEQGLGTGRMDAGMQVDLYQLAGPLTVFASAGYRYRRQSPFYPGLENSVFASLGASANWGDALQYGLIYDYRQAASDFTGETHELLPYLSWTMSPAWSAMLYTVTGFTEDSADFAAGLQLSRRW</sequence>
<comment type="caution">
    <text evidence="1">The sequence shown here is derived from an EMBL/GenBank/DDBJ whole genome shotgun (WGS) entry which is preliminary data.</text>
</comment>
<proteinExistence type="predicted"/>
<name>A0A0F9YI63_9ZZZZ</name>
<dbReference type="AlphaFoldDB" id="A0A0F9YI63"/>
<gene>
    <name evidence="1" type="ORF">LCGC14_0014560</name>
</gene>
<dbReference type="Pfam" id="PF13557">
    <property type="entry name" value="Phenol_MetA_deg"/>
    <property type="match status" value="1"/>
</dbReference>
<protein>
    <submittedName>
        <fullName evidence="1">Uncharacterized protein</fullName>
    </submittedName>
</protein>